<reference evidence="1" key="1">
    <citation type="submission" date="2014-09" db="EMBL/GenBank/DDBJ databases">
        <authorList>
            <person name="Magalhaes I.L.F."/>
            <person name="Oliveira U."/>
            <person name="Santos F.R."/>
            <person name="Vidigal T.H.D.A."/>
            <person name="Brescovit A.D."/>
            <person name="Santos A.J."/>
        </authorList>
    </citation>
    <scope>NUCLEOTIDE SEQUENCE</scope>
    <source>
        <tissue evidence="1">Shoot tissue taken approximately 20 cm above the soil surface</tissue>
    </source>
</reference>
<sequence length="24" mass="2394">MTLVAAPVLQASATSCTGLYALLV</sequence>
<dbReference type="AlphaFoldDB" id="A0A0A9BQL5"/>
<proteinExistence type="predicted"/>
<organism evidence="1">
    <name type="scientific">Arundo donax</name>
    <name type="common">Giant reed</name>
    <name type="synonym">Donax arundinaceus</name>
    <dbReference type="NCBI Taxonomy" id="35708"/>
    <lineage>
        <taxon>Eukaryota</taxon>
        <taxon>Viridiplantae</taxon>
        <taxon>Streptophyta</taxon>
        <taxon>Embryophyta</taxon>
        <taxon>Tracheophyta</taxon>
        <taxon>Spermatophyta</taxon>
        <taxon>Magnoliopsida</taxon>
        <taxon>Liliopsida</taxon>
        <taxon>Poales</taxon>
        <taxon>Poaceae</taxon>
        <taxon>PACMAD clade</taxon>
        <taxon>Arundinoideae</taxon>
        <taxon>Arundineae</taxon>
        <taxon>Arundo</taxon>
    </lineage>
</organism>
<name>A0A0A9BQL5_ARUDO</name>
<evidence type="ECO:0000313" key="1">
    <source>
        <dbReference type="EMBL" id="JAD65636.1"/>
    </source>
</evidence>
<accession>A0A0A9BQL5</accession>
<protein>
    <submittedName>
        <fullName evidence="1">Uncharacterized protein</fullName>
    </submittedName>
</protein>
<reference evidence="1" key="2">
    <citation type="journal article" date="2015" name="Data Brief">
        <title>Shoot transcriptome of the giant reed, Arundo donax.</title>
        <authorList>
            <person name="Barrero R.A."/>
            <person name="Guerrero F.D."/>
            <person name="Moolhuijzen P."/>
            <person name="Goolsby J.A."/>
            <person name="Tidwell J."/>
            <person name="Bellgard S.E."/>
            <person name="Bellgard M.I."/>
        </authorList>
    </citation>
    <scope>NUCLEOTIDE SEQUENCE</scope>
    <source>
        <tissue evidence="1">Shoot tissue taken approximately 20 cm above the soil surface</tissue>
    </source>
</reference>
<dbReference type="EMBL" id="GBRH01232259">
    <property type="protein sequence ID" value="JAD65636.1"/>
    <property type="molecule type" value="Transcribed_RNA"/>
</dbReference>